<gene>
    <name evidence="11" type="ORF">E6K79_06290</name>
</gene>
<keyword evidence="4" id="KW-0418">Kinase</keyword>
<evidence type="ECO:0000313" key="12">
    <source>
        <dbReference type="Proteomes" id="UP000317691"/>
    </source>
</evidence>
<accession>A0A538TM03</accession>
<evidence type="ECO:0000256" key="1">
    <source>
        <dbReference type="ARBA" id="ARBA00022527"/>
    </source>
</evidence>
<evidence type="ECO:0000256" key="3">
    <source>
        <dbReference type="ARBA" id="ARBA00022741"/>
    </source>
</evidence>
<proteinExistence type="predicted"/>
<dbReference type="PANTHER" id="PTHR43289:SF30">
    <property type="entry name" value="NON-SPECIFIC SERINE_THREONINE PROTEIN KINASE"/>
    <property type="match status" value="1"/>
</dbReference>
<dbReference type="Gene3D" id="3.30.200.20">
    <property type="entry name" value="Phosphorylase Kinase, domain 1"/>
    <property type="match status" value="1"/>
</dbReference>
<dbReference type="PROSITE" id="PS00108">
    <property type="entry name" value="PROTEIN_KINASE_ST"/>
    <property type="match status" value="1"/>
</dbReference>
<evidence type="ECO:0000256" key="9">
    <source>
        <dbReference type="PROSITE-ProRule" id="PRU10141"/>
    </source>
</evidence>
<dbReference type="InterPro" id="IPR017441">
    <property type="entry name" value="Protein_kinase_ATP_BS"/>
</dbReference>
<evidence type="ECO:0000256" key="6">
    <source>
        <dbReference type="ARBA" id="ARBA00047899"/>
    </source>
</evidence>
<evidence type="ECO:0000313" key="11">
    <source>
        <dbReference type="EMBL" id="TMQ64653.1"/>
    </source>
</evidence>
<protein>
    <submittedName>
        <fullName evidence="11">Tetratricopeptide repeat protein</fullName>
    </submittedName>
</protein>
<comment type="catalytic activity">
    <reaction evidence="6">
        <text>L-threonyl-[protein] + ATP = O-phospho-L-threonyl-[protein] + ADP + H(+)</text>
        <dbReference type="Rhea" id="RHEA:46608"/>
        <dbReference type="Rhea" id="RHEA-COMP:11060"/>
        <dbReference type="Rhea" id="RHEA-COMP:11605"/>
        <dbReference type="ChEBI" id="CHEBI:15378"/>
        <dbReference type="ChEBI" id="CHEBI:30013"/>
        <dbReference type="ChEBI" id="CHEBI:30616"/>
        <dbReference type="ChEBI" id="CHEBI:61977"/>
        <dbReference type="ChEBI" id="CHEBI:456216"/>
        <dbReference type="EC" id="2.7.11.1"/>
    </reaction>
</comment>
<feature type="binding site" evidence="9">
    <location>
        <position position="41"/>
    </location>
    <ligand>
        <name>ATP</name>
        <dbReference type="ChEBI" id="CHEBI:30616"/>
    </ligand>
</feature>
<evidence type="ECO:0000256" key="4">
    <source>
        <dbReference type="ARBA" id="ARBA00022777"/>
    </source>
</evidence>
<dbReference type="SMART" id="SM00028">
    <property type="entry name" value="TPR"/>
    <property type="match status" value="3"/>
</dbReference>
<name>A0A538TM03_UNCEI</name>
<evidence type="ECO:0000256" key="5">
    <source>
        <dbReference type="ARBA" id="ARBA00022840"/>
    </source>
</evidence>
<dbReference type="SUPFAM" id="SSF48452">
    <property type="entry name" value="TPR-like"/>
    <property type="match status" value="1"/>
</dbReference>
<dbReference type="InterPro" id="IPR011990">
    <property type="entry name" value="TPR-like_helical_dom_sf"/>
</dbReference>
<dbReference type="PANTHER" id="PTHR43289">
    <property type="entry name" value="MITOGEN-ACTIVATED PROTEIN KINASE KINASE KINASE 20-RELATED"/>
    <property type="match status" value="1"/>
</dbReference>
<dbReference type="GO" id="GO:0004674">
    <property type="term" value="F:protein serine/threonine kinase activity"/>
    <property type="evidence" value="ECO:0007669"/>
    <property type="project" value="UniProtKB-KW"/>
</dbReference>
<dbReference type="SMART" id="SM00220">
    <property type="entry name" value="S_TKc"/>
    <property type="match status" value="1"/>
</dbReference>
<evidence type="ECO:0000256" key="8">
    <source>
        <dbReference type="PROSITE-ProRule" id="PRU00339"/>
    </source>
</evidence>
<evidence type="ECO:0000256" key="2">
    <source>
        <dbReference type="ARBA" id="ARBA00022679"/>
    </source>
</evidence>
<dbReference type="InterPro" id="IPR000719">
    <property type="entry name" value="Prot_kinase_dom"/>
</dbReference>
<keyword evidence="2" id="KW-0808">Transferase</keyword>
<dbReference type="InterPro" id="IPR019734">
    <property type="entry name" value="TPR_rpt"/>
</dbReference>
<dbReference type="Gene3D" id="3.40.50.10070">
    <property type="entry name" value="TolB, N-terminal domain"/>
    <property type="match status" value="1"/>
</dbReference>
<evidence type="ECO:0000256" key="7">
    <source>
        <dbReference type="ARBA" id="ARBA00048679"/>
    </source>
</evidence>
<dbReference type="PROSITE" id="PS50011">
    <property type="entry name" value="PROTEIN_KINASE_DOM"/>
    <property type="match status" value="1"/>
</dbReference>
<evidence type="ECO:0000259" key="10">
    <source>
        <dbReference type="PROSITE" id="PS50011"/>
    </source>
</evidence>
<comment type="catalytic activity">
    <reaction evidence="7">
        <text>L-seryl-[protein] + ATP = O-phospho-L-seryl-[protein] + ADP + H(+)</text>
        <dbReference type="Rhea" id="RHEA:17989"/>
        <dbReference type="Rhea" id="RHEA-COMP:9863"/>
        <dbReference type="Rhea" id="RHEA-COMP:11604"/>
        <dbReference type="ChEBI" id="CHEBI:15378"/>
        <dbReference type="ChEBI" id="CHEBI:29999"/>
        <dbReference type="ChEBI" id="CHEBI:30616"/>
        <dbReference type="ChEBI" id="CHEBI:83421"/>
        <dbReference type="ChEBI" id="CHEBI:456216"/>
        <dbReference type="EC" id="2.7.11.1"/>
    </reaction>
</comment>
<dbReference type="InterPro" id="IPR008271">
    <property type="entry name" value="Ser/Thr_kinase_AS"/>
</dbReference>
<feature type="repeat" description="TPR" evidence="8">
    <location>
        <begin position="610"/>
        <end position="643"/>
    </location>
</feature>
<dbReference type="Gene3D" id="1.10.510.10">
    <property type="entry name" value="Transferase(Phosphotransferase) domain 1"/>
    <property type="match status" value="1"/>
</dbReference>
<dbReference type="InterPro" id="IPR011009">
    <property type="entry name" value="Kinase-like_dom_sf"/>
</dbReference>
<keyword evidence="3 9" id="KW-0547">Nucleotide-binding</keyword>
<dbReference type="FunFam" id="3.30.200.20:FF:000035">
    <property type="entry name" value="Serine/threonine protein kinase Stk1"/>
    <property type="match status" value="1"/>
</dbReference>
<dbReference type="Pfam" id="PF13432">
    <property type="entry name" value="TPR_16"/>
    <property type="match status" value="1"/>
</dbReference>
<dbReference type="GO" id="GO:0005524">
    <property type="term" value="F:ATP binding"/>
    <property type="evidence" value="ECO:0007669"/>
    <property type="project" value="UniProtKB-UniRule"/>
</dbReference>
<dbReference type="PROSITE" id="PS50005">
    <property type="entry name" value="TPR"/>
    <property type="match status" value="2"/>
</dbReference>
<reference evidence="11 12" key="1">
    <citation type="journal article" date="2019" name="Nat. Microbiol.">
        <title>Mediterranean grassland soil C-N compound turnover is dependent on rainfall and depth, and is mediated by genomically divergent microorganisms.</title>
        <authorList>
            <person name="Diamond S."/>
            <person name="Andeer P.F."/>
            <person name="Li Z."/>
            <person name="Crits-Christoph A."/>
            <person name="Burstein D."/>
            <person name="Anantharaman K."/>
            <person name="Lane K.R."/>
            <person name="Thomas B.C."/>
            <person name="Pan C."/>
            <person name="Northen T.R."/>
            <person name="Banfield J.F."/>
        </authorList>
    </citation>
    <scope>NUCLEOTIDE SEQUENCE [LARGE SCALE GENOMIC DNA]</scope>
    <source>
        <strain evidence="11">WS_9</strain>
    </source>
</reference>
<dbReference type="Pfam" id="PF00069">
    <property type="entry name" value="Pkinase"/>
    <property type="match status" value="1"/>
</dbReference>
<feature type="repeat" description="TPR" evidence="8">
    <location>
        <begin position="576"/>
        <end position="609"/>
    </location>
</feature>
<feature type="domain" description="Protein kinase" evidence="10">
    <location>
        <begin position="12"/>
        <end position="291"/>
    </location>
</feature>
<dbReference type="EMBL" id="VBOZ01000017">
    <property type="protein sequence ID" value="TMQ64653.1"/>
    <property type="molecule type" value="Genomic_DNA"/>
</dbReference>
<dbReference type="Gene3D" id="1.25.40.10">
    <property type="entry name" value="Tetratricopeptide repeat domain"/>
    <property type="match status" value="1"/>
</dbReference>
<keyword evidence="5 9" id="KW-0067">ATP-binding</keyword>
<dbReference type="PROSITE" id="PS00107">
    <property type="entry name" value="PROTEIN_KINASE_ATP"/>
    <property type="match status" value="1"/>
</dbReference>
<organism evidence="11 12">
    <name type="scientific">Eiseniibacteriota bacterium</name>
    <dbReference type="NCBI Taxonomy" id="2212470"/>
    <lineage>
        <taxon>Bacteria</taxon>
        <taxon>Candidatus Eiseniibacteriota</taxon>
    </lineage>
</organism>
<dbReference type="CDD" id="cd14014">
    <property type="entry name" value="STKc_PknB_like"/>
    <property type="match status" value="1"/>
</dbReference>
<dbReference type="SUPFAM" id="SSF56112">
    <property type="entry name" value="Protein kinase-like (PK-like)"/>
    <property type="match status" value="1"/>
</dbReference>
<comment type="caution">
    <text evidence="11">The sequence shown here is derived from an EMBL/GenBank/DDBJ whole genome shotgun (WGS) entry which is preliminary data.</text>
</comment>
<sequence>MVLSPKTRLGTYEIMAPLGAGGMGEVYRAKDLRLGRDVAVKVLPSEVSSSPDRLARFEREARTVAGLNHPNIVTIYSVEEEDGIRFLTMELLEGGSLATLVAAAGLPLARLLDLAIPLAEALAAAHERGVIHRDLKPGNVMVTHDGRVKVLDYGLAKTAVDSGPSELTAAVSRIAALAEPLSREGQILGTVPYMSPEQVRGETADARSDLFAFGVILYELAAGRRPFGGASPVDVSSSILRDTPVPLTTLRADLPDRFAHLVVRCLEKNPRDRLQTALDARNELKAIQRTLGDSVRPAGSPASRTASIAVLPFVNRSHNEEDEYFSDGLADELLNLLAKIQGLRVAARASSFQFKEKKEDLASIGHKLNVATLLDGSVRKAGNRVRIAVQLINVSDGYHLWSESYDRTLDDIFAVQDDIAHSVVKELRTALLGETPDPGAIGRVRAEVARAARGRGQNPEAHRLALQGRHMLERLTPEDVLRGIGYLEEALRLDPDNALAWVDLGRAHLNAAGHGWEPAQTGAEAAREAALRALSIEPDLPEGYLVLGRVQLYFDWNWKEAKASYRRAMELAPGNAVGRHGVGILAQNEGRIEEALDIYRRAVEQDPLSAGAYTRIGIAYLSADRPAEAEAALRKAIELAPQRVTVHAALAHALLSQGRSKEALEEAEREAEGVYRLLALVAIYHAQGRSADSETALRAMIERESHHGAFQIAEAYAARGEVNEAFAWLERAHVQRDPGLAEIKGAVIMRGLHNDPRWGAFLRKMGFEA</sequence>
<dbReference type="AlphaFoldDB" id="A0A538TM03"/>
<dbReference type="Proteomes" id="UP000317691">
    <property type="component" value="Unassembled WGS sequence"/>
</dbReference>
<keyword evidence="1" id="KW-0723">Serine/threonine-protein kinase</keyword>
<keyword evidence="8" id="KW-0802">TPR repeat</keyword>